<comment type="caution">
    <text evidence="2">The sequence shown here is derived from an EMBL/GenBank/DDBJ whole genome shotgun (WGS) entry which is preliminary data.</text>
</comment>
<accession>A0AA39WKB0</accession>
<reference evidence="2" key="1">
    <citation type="submission" date="2023-06" db="EMBL/GenBank/DDBJ databases">
        <title>Genome-scale phylogeny and comparative genomics of the fungal order Sordariales.</title>
        <authorList>
            <consortium name="Lawrence Berkeley National Laboratory"/>
            <person name="Hensen N."/>
            <person name="Bonometti L."/>
            <person name="Westerberg I."/>
            <person name="Brannstrom I.O."/>
            <person name="Guillou S."/>
            <person name="Cros-Aarteil S."/>
            <person name="Calhoun S."/>
            <person name="Haridas S."/>
            <person name="Kuo A."/>
            <person name="Mondo S."/>
            <person name="Pangilinan J."/>
            <person name="Riley R."/>
            <person name="Labutti K."/>
            <person name="Andreopoulos B."/>
            <person name="Lipzen A."/>
            <person name="Chen C."/>
            <person name="Yanf M."/>
            <person name="Daum C."/>
            <person name="Ng V."/>
            <person name="Clum A."/>
            <person name="Steindorff A."/>
            <person name="Ohm R."/>
            <person name="Martin F."/>
            <person name="Silar P."/>
            <person name="Natvig D."/>
            <person name="Lalanne C."/>
            <person name="Gautier V."/>
            <person name="Ament-Velasquez S.L."/>
            <person name="Kruys A."/>
            <person name="Hutchinson M.I."/>
            <person name="Powell A.J."/>
            <person name="Barry K."/>
            <person name="Miller A.N."/>
            <person name="Grigoriev I.V."/>
            <person name="Debuchy R."/>
            <person name="Gladieux P."/>
            <person name="Thoren M.H."/>
            <person name="Johannesson H."/>
        </authorList>
    </citation>
    <scope>NUCLEOTIDE SEQUENCE</scope>
    <source>
        <strain evidence="2">CBS 606.72</strain>
    </source>
</reference>
<keyword evidence="3" id="KW-1185">Reference proteome</keyword>
<evidence type="ECO:0000313" key="2">
    <source>
        <dbReference type="EMBL" id="KAK0616949.1"/>
    </source>
</evidence>
<evidence type="ECO:0000256" key="1">
    <source>
        <dbReference type="SAM" id="MobiDB-lite"/>
    </source>
</evidence>
<evidence type="ECO:0000313" key="3">
    <source>
        <dbReference type="Proteomes" id="UP001175000"/>
    </source>
</evidence>
<dbReference type="EMBL" id="JAULSU010000005">
    <property type="protein sequence ID" value="KAK0616949.1"/>
    <property type="molecule type" value="Genomic_DNA"/>
</dbReference>
<sequence>MPRVNNRLVPDGIYFGIDNGSSGLRAAYVAVENGDASAEPVVVENNSKGPQSRLEAGDFDVMVPIDGDEGKPYHYGEDDRDPSRSYARLKYLIPVLALDDMQIKMADRLEARFPDGADEELAAELPLPPQCLPILALRKKMRLRWRTYLEEVAVATFKYLKRYLDAALLQSKIESHRRLPVRRYHLTIPDQWEGSPQRTVYERIFTKAFGVDHSKVRFCLESEAQHMYYHADESLRAKFRSITPDASRCCFVLSNDFGGMSCNSALYTVFRNIDDGLHYCRVTDPVGTSGGSEEWEFHIAKLATKAILKKLKGVEVDSESLQDMLDQFNVEKKKMRPDKYGDKEYIYRIAVDRPNNLGGIDRTWESFQLSTARAIQQFEKSMKGPFENFENQLADAMSRSKQSGFPLFVLIHGGMTQNKLFEDRLNKIATRLGLENIRTRLIFTASFQGSRHRSCHLAMGASQLAVDSQTFRDFVRDAAWGLQICQRRDNPSGLWNDVAAYIPFKKGHDFHHPGRKPQDFQDVRAGDGLKLVVDPLYNAKHAPSNEHVNCPAEYHDNRGDMLDPRSCCYDLHTFKSVPPEDVWFRLRLLAEEGQAPDTATLTVERSFWRWGTETGRRGRYGPFQMWLKMTIYYDSGSRLWLPEEGSQIVERKFRAAHVAEREQKEKTKPSKRKAKPIINLDDTPGPSTKRPRTVDLFRASSSESEEGLSPQQEQPQEKERPQSMPWPVRFGPASRPPPKPSNSAPAPVGPKCTQQPANQRGAPSFEFDGPEYTGYFSFSNVDQGC</sequence>
<feature type="compositionally biased region" description="Basic and acidic residues" evidence="1">
    <location>
        <begin position="658"/>
        <end position="668"/>
    </location>
</feature>
<organism evidence="2 3">
    <name type="scientific">Immersiella caudata</name>
    <dbReference type="NCBI Taxonomy" id="314043"/>
    <lineage>
        <taxon>Eukaryota</taxon>
        <taxon>Fungi</taxon>
        <taxon>Dikarya</taxon>
        <taxon>Ascomycota</taxon>
        <taxon>Pezizomycotina</taxon>
        <taxon>Sordariomycetes</taxon>
        <taxon>Sordariomycetidae</taxon>
        <taxon>Sordariales</taxon>
        <taxon>Lasiosphaeriaceae</taxon>
        <taxon>Immersiella</taxon>
    </lineage>
</organism>
<proteinExistence type="predicted"/>
<feature type="region of interest" description="Disordered" evidence="1">
    <location>
        <begin position="658"/>
        <end position="771"/>
    </location>
</feature>
<dbReference type="Proteomes" id="UP001175000">
    <property type="component" value="Unassembled WGS sequence"/>
</dbReference>
<gene>
    <name evidence="2" type="ORF">B0T14DRAFT_498072</name>
</gene>
<name>A0AA39WKB0_9PEZI</name>
<protein>
    <submittedName>
        <fullName evidence="2">Uncharacterized protein</fullName>
    </submittedName>
</protein>
<dbReference type="AlphaFoldDB" id="A0AA39WKB0"/>